<comment type="caution">
    <text evidence="1">The sequence shown here is derived from an EMBL/GenBank/DDBJ whole genome shotgun (WGS) entry which is preliminary data.</text>
</comment>
<reference evidence="1 2" key="1">
    <citation type="journal article" date="2019" name="Sci. Rep.">
        <title>Orb-weaving spider Araneus ventricosus genome elucidates the spidroin gene catalogue.</title>
        <authorList>
            <person name="Kono N."/>
            <person name="Nakamura H."/>
            <person name="Ohtoshi R."/>
            <person name="Moran D.A.P."/>
            <person name="Shinohara A."/>
            <person name="Yoshida Y."/>
            <person name="Fujiwara M."/>
            <person name="Mori M."/>
            <person name="Tomita M."/>
            <person name="Arakawa K."/>
        </authorList>
    </citation>
    <scope>NUCLEOTIDE SEQUENCE [LARGE SCALE GENOMIC DNA]</scope>
</reference>
<sequence>MVNGSIRISRIWELVTKGNGIPKCQSIIVGHCKWIFLKPSTVDRPSKQESEGHTIFSMSLATLYRICLDRIYGFLKEGMWKPCIQNPFSELPTRAADDLMELTESRGGDRPKISDVILLLTSGRLTRLDLCPFDLGAEKELIVRTLQTIGSNYLLNLDSYINKPVIIYLVRKILSWNPHIEELHLDIQPGFDIIRKCQKLRILRFYSSKYVFG</sequence>
<evidence type="ECO:0000313" key="2">
    <source>
        <dbReference type="Proteomes" id="UP000499080"/>
    </source>
</evidence>
<protein>
    <submittedName>
        <fullName evidence="1">Uncharacterized protein</fullName>
    </submittedName>
</protein>
<evidence type="ECO:0000313" key="1">
    <source>
        <dbReference type="EMBL" id="GBO15938.1"/>
    </source>
</evidence>
<accession>A0A4Y2USP3</accession>
<name>A0A4Y2USP3_ARAVE</name>
<gene>
    <name evidence="1" type="ORF">AVEN_117605_1</name>
</gene>
<keyword evidence="2" id="KW-1185">Reference proteome</keyword>
<feature type="non-terminal residue" evidence="1">
    <location>
        <position position="213"/>
    </location>
</feature>
<proteinExistence type="predicted"/>
<organism evidence="1 2">
    <name type="scientific">Araneus ventricosus</name>
    <name type="common">Orbweaver spider</name>
    <name type="synonym">Epeira ventricosa</name>
    <dbReference type="NCBI Taxonomy" id="182803"/>
    <lineage>
        <taxon>Eukaryota</taxon>
        <taxon>Metazoa</taxon>
        <taxon>Ecdysozoa</taxon>
        <taxon>Arthropoda</taxon>
        <taxon>Chelicerata</taxon>
        <taxon>Arachnida</taxon>
        <taxon>Araneae</taxon>
        <taxon>Araneomorphae</taxon>
        <taxon>Entelegynae</taxon>
        <taxon>Araneoidea</taxon>
        <taxon>Araneidae</taxon>
        <taxon>Araneus</taxon>
    </lineage>
</organism>
<dbReference type="AlphaFoldDB" id="A0A4Y2USP3"/>
<dbReference type="EMBL" id="BGPR01039883">
    <property type="protein sequence ID" value="GBO15938.1"/>
    <property type="molecule type" value="Genomic_DNA"/>
</dbReference>
<dbReference type="Proteomes" id="UP000499080">
    <property type="component" value="Unassembled WGS sequence"/>
</dbReference>